<evidence type="ECO:0000313" key="2">
    <source>
        <dbReference type="Proteomes" id="UP000650466"/>
    </source>
</evidence>
<name>A0A926QLU5_9BACL</name>
<protein>
    <submittedName>
        <fullName evidence="1">SEC-C domain-containing protein</fullName>
    </submittedName>
</protein>
<dbReference type="Pfam" id="PF02810">
    <property type="entry name" value="SEC-C"/>
    <property type="match status" value="1"/>
</dbReference>
<dbReference type="EMBL" id="JACVVD010000010">
    <property type="protein sequence ID" value="MBD0383203.1"/>
    <property type="molecule type" value="Genomic_DNA"/>
</dbReference>
<proteinExistence type="predicted"/>
<dbReference type="Gene3D" id="3.10.450.50">
    <property type="match status" value="1"/>
</dbReference>
<dbReference type="SUPFAM" id="SSF103642">
    <property type="entry name" value="Sec-C motif"/>
    <property type="match status" value="1"/>
</dbReference>
<dbReference type="AlphaFoldDB" id="A0A926QLU5"/>
<dbReference type="InterPro" id="IPR004027">
    <property type="entry name" value="SEC_C_motif"/>
</dbReference>
<accession>A0A926QLU5</accession>
<comment type="caution">
    <text evidence="1">The sequence shown here is derived from an EMBL/GenBank/DDBJ whole genome shotgun (WGS) entry which is preliminary data.</text>
</comment>
<sequence>MNKRLSAKDQKALLNAVAKARETQQKMAAKAEGKRWLEIEVPLALEGGLAGLTKNELTEIRTNLAVKGVSSMNKEQLAGVLEQQIPASLHELLHKFDETRFQVLKQIAARGGYTYSLIDNEQLAYFHGRGLIFSGKHKGKHALVIPQEVLQSFQSLDHKIFSESIRRNTEWIKLTHGMLFYYGHVRLHDLVSMIKQLTGLEVEMDEYVSIIQDSIPFYRKIRPSSSGFFNELMGINPVVQEQEFRLDLSFYPFTKSQLLQAGEPDFVDRNPSHRAFVDFIRKNYRISQEEADFIVEDCTDNIRLGHSPGYLLKELQQQLEIDDLLLTQGFMGHISELNNNTRQWLLKGYTPNELSPASAPALLMQQPPAKAEVIDFATRNKVGRNDPCPCGSGKKHKKCCGA</sequence>
<evidence type="ECO:0000313" key="1">
    <source>
        <dbReference type="EMBL" id="MBD0383203.1"/>
    </source>
</evidence>
<organism evidence="1 2">
    <name type="scientific">Paenibacillus sedimenti</name>
    <dbReference type="NCBI Taxonomy" id="2770274"/>
    <lineage>
        <taxon>Bacteria</taxon>
        <taxon>Bacillati</taxon>
        <taxon>Bacillota</taxon>
        <taxon>Bacilli</taxon>
        <taxon>Bacillales</taxon>
        <taxon>Paenibacillaceae</taxon>
        <taxon>Paenibacillus</taxon>
    </lineage>
</organism>
<gene>
    <name evidence="1" type="ORF">ICC18_24140</name>
</gene>
<keyword evidence="2" id="KW-1185">Reference proteome</keyword>
<dbReference type="Proteomes" id="UP000650466">
    <property type="component" value="Unassembled WGS sequence"/>
</dbReference>
<dbReference type="RefSeq" id="WP_188176992.1">
    <property type="nucleotide sequence ID" value="NZ_JACVVD010000010.1"/>
</dbReference>
<reference evidence="1" key="1">
    <citation type="submission" date="2020-09" db="EMBL/GenBank/DDBJ databases">
        <title>Draft Genome Sequence of Paenibacillus sp. WST5.</title>
        <authorList>
            <person name="Bao Z."/>
        </authorList>
    </citation>
    <scope>NUCLEOTIDE SEQUENCE</scope>
    <source>
        <strain evidence="1">WST5</strain>
    </source>
</reference>